<gene>
    <name evidence="10" type="ORF">R1flu_017618</name>
</gene>
<accession>A0ABD1ZES8</accession>
<dbReference type="InterPro" id="IPR008271">
    <property type="entry name" value="Ser/Thr_kinase_AS"/>
</dbReference>
<reference evidence="10 11" key="1">
    <citation type="submission" date="2024-09" db="EMBL/GenBank/DDBJ databases">
        <title>Chromosome-scale assembly of Riccia fluitans.</title>
        <authorList>
            <person name="Paukszto L."/>
            <person name="Sawicki J."/>
            <person name="Karawczyk K."/>
            <person name="Piernik-Szablinska J."/>
            <person name="Szczecinska M."/>
            <person name="Mazdziarz M."/>
        </authorList>
    </citation>
    <scope>NUCLEOTIDE SEQUENCE [LARGE SCALE GENOMIC DNA]</scope>
    <source>
        <strain evidence="10">Rf_01</strain>
        <tissue evidence="10">Aerial parts of the thallus</tissue>
    </source>
</reference>
<evidence type="ECO:0000256" key="1">
    <source>
        <dbReference type="ARBA" id="ARBA00004479"/>
    </source>
</evidence>
<keyword evidence="2" id="KW-0723">Serine/threonine-protein kinase</keyword>
<dbReference type="SMART" id="SM00220">
    <property type="entry name" value="S_TKc"/>
    <property type="match status" value="1"/>
</dbReference>
<feature type="compositionally biased region" description="Basic and acidic residues" evidence="8">
    <location>
        <begin position="196"/>
        <end position="206"/>
    </location>
</feature>
<keyword evidence="2" id="KW-0808">Transferase</keyword>
<dbReference type="Proteomes" id="UP001605036">
    <property type="component" value="Unassembled WGS sequence"/>
</dbReference>
<dbReference type="SUPFAM" id="SSF56112">
    <property type="entry name" value="Protein kinase-like (PK-like)"/>
    <property type="match status" value="1"/>
</dbReference>
<dbReference type="InterPro" id="IPR045874">
    <property type="entry name" value="LRK10/LRL21-25-like"/>
</dbReference>
<evidence type="ECO:0000256" key="3">
    <source>
        <dbReference type="ARBA" id="ARBA00022692"/>
    </source>
</evidence>
<protein>
    <recommendedName>
        <fullName evidence="9">Protein kinase domain-containing protein</fullName>
    </recommendedName>
</protein>
<keyword evidence="4" id="KW-0732">Signal</keyword>
<dbReference type="PANTHER" id="PTHR27009">
    <property type="entry name" value="RUST RESISTANCE KINASE LR10-RELATED"/>
    <property type="match status" value="1"/>
</dbReference>
<comment type="subcellular location">
    <subcellularLocation>
        <location evidence="1">Membrane</location>
        <topology evidence="1">Single-pass type I membrane protein</topology>
    </subcellularLocation>
</comment>
<evidence type="ECO:0000256" key="2">
    <source>
        <dbReference type="ARBA" id="ARBA00022527"/>
    </source>
</evidence>
<keyword evidence="3" id="KW-0812">Transmembrane</keyword>
<evidence type="ECO:0000259" key="9">
    <source>
        <dbReference type="PROSITE" id="PS50011"/>
    </source>
</evidence>
<organism evidence="10 11">
    <name type="scientific">Riccia fluitans</name>
    <dbReference type="NCBI Taxonomy" id="41844"/>
    <lineage>
        <taxon>Eukaryota</taxon>
        <taxon>Viridiplantae</taxon>
        <taxon>Streptophyta</taxon>
        <taxon>Embryophyta</taxon>
        <taxon>Marchantiophyta</taxon>
        <taxon>Marchantiopsida</taxon>
        <taxon>Marchantiidae</taxon>
        <taxon>Marchantiales</taxon>
        <taxon>Ricciaceae</taxon>
        <taxon>Riccia</taxon>
    </lineage>
</organism>
<dbReference type="AlphaFoldDB" id="A0ABD1ZES8"/>
<evidence type="ECO:0000256" key="7">
    <source>
        <dbReference type="ARBA" id="ARBA00023180"/>
    </source>
</evidence>
<dbReference type="InterPro" id="IPR011009">
    <property type="entry name" value="Kinase-like_dom_sf"/>
</dbReference>
<dbReference type="Pfam" id="PF00069">
    <property type="entry name" value="Pkinase"/>
    <property type="match status" value="1"/>
</dbReference>
<dbReference type="GO" id="GO:0004674">
    <property type="term" value="F:protein serine/threonine kinase activity"/>
    <property type="evidence" value="ECO:0007669"/>
    <property type="project" value="UniProtKB-KW"/>
</dbReference>
<dbReference type="GO" id="GO:0016020">
    <property type="term" value="C:membrane"/>
    <property type="evidence" value="ECO:0007669"/>
    <property type="project" value="UniProtKB-SubCell"/>
</dbReference>
<keyword evidence="2" id="KW-0418">Kinase</keyword>
<dbReference type="EMBL" id="JBHFFA010000001">
    <property type="protein sequence ID" value="KAL2649490.1"/>
    <property type="molecule type" value="Genomic_DNA"/>
</dbReference>
<evidence type="ECO:0000256" key="4">
    <source>
        <dbReference type="ARBA" id="ARBA00022729"/>
    </source>
</evidence>
<keyword evidence="7" id="KW-0325">Glycoprotein</keyword>
<dbReference type="PROSITE" id="PS00108">
    <property type="entry name" value="PROTEIN_KINASE_ST"/>
    <property type="match status" value="1"/>
</dbReference>
<evidence type="ECO:0000256" key="6">
    <source>
        <dbReference type="ARBA" id="ARBA00023136"/>
    </source>
</evidence>
<keyword evidence="11" id="KW-1185">Reference proteome</keyword>
<name>A0ABD1ZES8_9MARC</name>
<feature type="region of interest" description="Disordered" evidence="8">
    <location>
        <begin position="188"/>
        <end position="229"/>
    </location>
</feature>
<proteinExistence type="predicted"/>
<sequence length="229" mass="24886">MNIARGTAKGLAYLHEDLQIGQAIIHLDIKPENILLDEHFTPKVADFGMAKLIGEKRALTIASGGTLGYMAPETYAGAASTTMDVYSFGMVLFELVCEARRLIVVALLCLRRDPDFRCDMGTVWKNLEGLLPLPEIPEDLKSDLDMVERILRRSNASSAYGSDTNGSRATSSSAASTYSLSTGGSFPLSPRSFSSGRHDNDPDNLRKPMQVNISPVPEISVDSFRGTTI</sequence>
<dbReference type="Gene3D" id="1.10.510.10">
    <property type="entry name" value="Transferase(Phosphotransferase) domain 1"/>
    <property type="match status" value="1"/>
</dbReference>
<evidence type="ECO:0000256" key="8">
    <source>
        <dbReference type="SAM" id="MobiDB-lite"/>
    </source>
</evidence>
<keyword evidence="6" id="KW-0472">Membrane</keyword>
<dbReference type="PROSITE" id="PS50011">
    <property type="entry name" value="PROTEIN_KINASE_DOM"/>
    <property type="match status" value="1"/>
</dbReference>
<evidence type="ECO:0000313" key="10">
    <source>
        <dbReference type="EMBL" id="KAL2649490.1"/>
    </source>
</evidence>
<feature type="domain" description="Protein kinase" evidence="9">
    <location>
        <begin position="1"/>
        <end position="229"/>
    </location>
</feature>
<evidence type="ECO:0000256" key="5">
    <source>
        <dbReference type="ARBA" id="ARBA00022989"/>
    </source>
</evidence>
<dbReference type="InterPro" id="IPR000719">
    <property type="entry name" value="Prot_kinase_dom"/>
</dbReference>
<evidence type="ECO:0000313" key="11">
    <source>
        <dbReference type="Proteomes" id="UP001605036"/>
    </source>
</evidence>
<keyword evidence="5" id="KW-1133">Transmembrane helix</keyword>
<comment type="caution">
    <text evidence="10">The sequence shown here is derived from an EMBL/GenBank/DDBJ whole genome shotgun (WGS) entry which is preliminary data.</text>
</comment>